<dbReference type="PROSITE" id="PS00198">
    <property type="entry name" value="4FE4S_FER_1"/>
    <property type="match status" value="5"/>
</dbReference>
<dbReference type="GO" id="GO:0016491">
    <property type="term" value="F:oxidoreductase activity"/>
    <property type="evidence" value="ECO:0007669"/>
    <property type="project" value="UniProtKB-ARBA"/>
</dbReference>
<dbReference type="AlphaFoldDB" id="A0A090I4J3"/>
<dbReference type="SUPFAM" id="SSF54862">
    <property type="entry name" value="4Fe-4S ferredoxins"/>
    <property type="match status" value="2"/>
</dbReference>
<evidence type="ECO:0000256" key="2">
    <source>
        <dbReference type="ARBA" id="ARBA00022723"/>
    </source>
</evidence>
<dbReference type="GO" id="GO:0046872">
    <property type="term" value="F:metal ion binding"/>
    <property type="evidence" value="ECO:0007669"/>
    <property type="project" value="UniProtKB-KW"/>
</dbReference>
<evidence type="ECO:0000256" key="1">
    <source>
        <dbReference type="ARBA" id="ARBA00022485"/>
    </source>
</evidence>
<evidence type="ECO:0000259" key="6">
    <source>
        <dbReference type="Pfam" id="PF13237"/>
    </source>
</evidence>
<keyword evidence="2" id="KW-0479">Metal-binding</keyword>
<reference evidence="7" key="1">
    <citation type="submission" date="2013-12" db="EMBL/GenBank/DDBJ databases">
        <title>The complete genome sequence of Methanobacterium sp. BRM9.</title>
        <authorList>
            <consortium name="Pastoral Greenhouse Gas Research Consortium"/>
            <person name="Kelly W.J."/>
            <person name="Leahy S.C."/>
            <person name="Perry R."/>
            <person name="Li D."/>
            <person name="Altermann E."/>
            <person name="Lambie S.C."/>
            <person name="Attwood G.T."/>
        </authorList>
    </citation>
    <scope>NUCLEOTIDE SEQUENCE [LARGE SCALE GENOMIC DNA]</scope>
    <source>
        <strain evidence="7">BRM9</strain>
    </source>
</reference>
<feature type="domain" description="4Fe-4S ferredoxin-type" evidence="6">
    <location>
        <begin position="127"/>
        <end position="175"/>
    </location>
</feature>
<dbReference type="STRING" id="2162.BRM9_1334"/>
<dbReference type="KEGG" id="mfi:DSM1535_2019"/>
<feature type="domain" description="4Fe-4S ferredoxin-type" evidence="5">
    <location>
        <begin position="267"/>
        <end position="313"/>
    </location>
</feature>
<dbReference type="Gene3D" id="3.30.70.20">
    <property type="match status" value="2"/>
</dbReference>
<sequence>MIMSSVIWYIYEFARKSWAENFAVAKTDPEIVETPDRFRDFPQVFPENCIACGACTAACPAPQAIKLVRSEDTAETDGQTYPVINNRGCIRCGFCAEVCPTDPKTITCGENHLIREDFTIIPAEKMYVIDDYLCIRCKKCMNACPVYGAIYEEDNKITIDQSVCIGCGECLQNCPVKGAVKGIYISNVQEQKNIINLVVNTLEERIEAERDNITHLSDTDVYKIDYPLDDLVKSARSILDNSDLILDTFQKITDRLKLRIVTWDEDKCKKCHLCVDECPSGAITYNEEEDKVKRNPAKCLRCSTCYQTCPFGVAGFYEARFLLDPPSLENGIIRITIKAAPLPVGAD</sequence>
<feature type="domain" description="4Fe-4S ferredoxin-type" evidence="5">
    <location>
        <begin position="48"/>
        <end position="102"/>
    </location>
</feature>
<dbReference type="Pfam" id="PF12838">
    <property type="entry name" value="Fer4_7"/>
    <property type="match status" value="2"/>
</dbReference>
<dbReference type="EMBL" id="LN734822">
    <property type="protein sequence ID" value="CEL24616.1"/>
    <property type="molecule type" value="Genomic_DNA"/>
</dbReference>
<dbReference type="InterPro" id="IPR050157">
    <property type="entry name" value="PSI_iron-sulfur_center"/>
</dbReference>
<proteinExistence type="predicted"/>
<dbReference type="Pfam" id="PF13237">
    <property type="entry name" value="Fer4_10"/>
    <property type="match status" value="1"/>
</dbReference>
<evidence type="ECO:0000256" key="3">
    <source>
        <dbReference type="ARBA" id="ARBA00023004"/>
    </source>
</evidence>
<name>A0A090I4J3_METFO</name>
<evidence type="ECO:0000256" key="4">
    <source>
        <dbReference type="ARBA" id="ARBA00023014"/>
    </source>
</evidence>
<evidence type="ECO:0000313" key="9">
    <source>
        <dbReference type="EMBL" id="CEL24616.1"/>
    </source>
</evidence>
<keyword evidence="1" id="KW-0004">4Fe-4S</keyword>
<dbReference type="PANTHER" id="PTHR24960">
    <property type="entry name" value="PHOTOSYSTEM I IRON-SULFUR CENTER-RELATED"/>
    <property type="match status" value="1"/>
</dbReference>
<keyword evidence="4" id="KW-0411">Iron-sulfur</keyword>
<organism evidence="8">
    <name type="scientific">Methanobacterium formicicum</name>
    <dbReference type="NCBI Taxonomy" id="2162"/>
    <lineage>
        <taxon>Archaea</taxon>
        <taxon>Methanobacteriati</taxon>
        <taxon>Methanobacteriota</taxon>
        <taxon>Methanomada group</taxon>
        <taxon>Methanobacteria</taxon>
        <taxon>Methanobacteriales</taxon>
        <taxon>Methanobacteriaceae</taxon>
        <taxon>Methanobacterium</taxon>
    </lineage>
</organism>
<dbReference type="EMBL" id="CP006933">
    <property type="protein sequence ID" value="AIS32149.1"/>
    <property type="molecule type" value="Genomic_DNA"/>
</dbReference>
<reference evidence="8" key="2">
    <citation type="submission" date="2014-08" db="EMBL/GenBank/DDBJ databases">
        <authorList>
            <person name="Wibberg D."/>
        </authorList>
    </citation>
    <scope>NUCLEOTIDE SEQUENCE</scope>
</reference>
<dbReference type="InterPro" id="IPR017896">
    <property type="entry name" value="4Fe4S_Fe-S-bd"/>
</dbReference>
<dbReference type="CDD" id="cd10549">
    <property type="entry name" value="MtMvhB_like"/>
    <property type="match status" value="1"/>
</dbReference>
<keyword evidence="3" id="KW-0408">Iron</keyword>
<reference evidence="9" key="3">
    <citation type="submission" date="2014-09" db="EMBL/GenBank/DDBJ databases">
        <authorList>
            <person name="Bishop-Lilly K.A."/>
            <person name="Broomall S.M."/>
            <person name="Chain P.S."/>
            <person name="Chertkov O."/>
            <person name="Coyne S.R."/>
            <person name="Daligault H.E."/>
            <person name="Davenport K.W."/>
            <person name="Erkkila T."/>
            <person name="Frey K.G."/>
            <person name="Gibbons H.S."/>
            <person name="Gu W."/>
            <person name="Jaissle J."/>
            <person name="Johnson S.L."/>
            <person name="Koroleva G.I."/>
            <person name="Ladner J.T."/>
            <person name="Lo C.-C."/>
            <person name="Minogue T.D."/>
            <person name="Munk C."/>
            <person name="Palacios G.F."/>
            <person name="Redden C.L."/>
            <person name="Rosenzweig C.N."/>
            <person name="Scholz M.B."/>
            <person name="Teshima H."/>
            <person name="Xu Y."/>
        </authorList>
    </citation>
    <scope>NUCLEOTIDE SEQUENCE</scope>
    <source>
        <strain evidence="9">Mb9</strain>
    </source>
</reference>
<dbReference type="Proteomes" id="UP000062768">
    <property type="component" value="Chromosome I"/>
</dbReference>
<evidence type="ECO:0000259" key="5">
    <source>
        <dbReference type="Pfam" id="PF12838"/>
    </source>
</evidence>
<evidence type="ECO:0000313" key="8">
    <source>
        <dbReference type="EMBL" id="CEA14343.1"/>
    </source>
</evidence>
<dbReference type="PANTHER" id="PTHR24960:SF79">
    <property type="entry name" value="PHOTOSYSTEM I IRON-SULFUR CENTER"/>
    <property type="match status" value="1"/>
</dbReference>
<gene>
    <name evidence="7" type="primary">ehaP</name>
    <name evidence="7" type="ORF">BRM9_1334</name>
    <name evidence="8" type="ORF">DSM1535_2019</name>
    <name evidence="9" type="ORF">MB9_0977</name>
</gene>
<dbReference type="InterPro" id="IPR017900">
    <property type="entry name" value="4Fe4S_Fe_S_CS"/>
</dbReference>
<dbReference type="Gene3D" id="3.30.70.3270">
    <property type="match status" value="1"/>
</dbReference>
<evidence type="ECO:0000313" key="10">
    <source>
        <dbReference type="Proteomes" id="UP000062768"/>
    </source>
</evidence>
<dbReference type="PATRIC" id="fig|2162.10.peg.1022"/>
<dbReference type="KEGG" id="mfc:BRM9_1334"/>
<accession>A0A090I4J3</accession>
<dbReference type="Proteomes" id="UP000029661">
    <property type="component" value="Chromosome"/>
</dbReference>
<keyword evidence="10" id="KW-1185">Reference proteome</keyword>
<dbReference type="EMBL" id="LN515531">
    <property type="protein sequence ID" value="CEA14343.1"/>
    <property type="molecule type" value="Genomic_DNA"/>
</dbReference>
<evidence type="ECO:0000313" key="7">
    <source>
        <dbReference type="EMBL" id="AIS32149.1"/>
    </source>
</evidence>
<dbReference type="GO" id="GO:0051539">
    <property type="term" value="F:4 iron, 4 sulfur cluster binding"/>
    <property type="evidence" value="ECO:0007669"/>
    <property type="project" value="UniProtKB-KW"/>
</dbReference>
<protein>
    <submittedName>
        <fullName evidence="8">4Fe-4S ferredoxin</fullName>
    </submittedName>
    <submittedName>
        <fullName evidence="7">Energy-converting hydrogenase A subunit P EhaP</fullName>
    </submittedName>
</protein>